<evidence type="ECO:0000313" key="1">
    <source>
        <dbReference type="EMBL" id="CAL1402020.1"/>
    </source>
</evidence>
<protein>
    <submittedName>
        <fullName evidence="1">Uncharacterized protein</fullName>
    </submittedName>
</protein>
<dbReference type="AlphaFoldDB" id="A0AAV2FX96"/>
<organism evidence="1 2">
    <name type="scientific">Linum trigynum</name>
    <dbReference type="NCBI Taxonomy" id="586398"/>
    <lineage>
        <taxon>Eukaryota</taxon>
        <taxon>Viridiplantae</taxon>
        <taxon>Streptophyta</taxon>
        <taxon>Embryophyta</taxon>
        <taxon>Tracheophyta</taxon>
        <taxon>Spermatophyta</taxon>
        <taxon>Magnoliopsida</taxon>
        <taxon>eudicotyledons</taxon>
        <taxon>Gunneridae</taxon>
        <taxon>Pentapetalae</taxon>
        <taxon>rosids</taxon>
        <taxon>fabids</taxon>
        <taxon>Malpighiales</taxon>
        <taxon>Linaceae</taxon>
        <taxon>Linum</taxon>
    </lineage>
</organism>
<dbReference type="EMBL" id="OZ034820">
    <property type="protein sequence ID" value="CAL1402020.1"/>
    <property type="molecule type" value="Genomic_DNA"/>
</dbReference>
<evidence type="ECO:0000313" key="2">
    <source>
        <dbReference type="Proteomes" id="UP001497516"/>
    </source>
</evidence>
<proteinExistence type="predicted"/>
<reference evidence="1 2" key="1">
    <citation type="submission" date="2024-04" db="EMBL/GenBank/DDBJ databases">
        <authorList>
            <person name="Fracassetti M."/>
        </authorList>
    </citation>
    <scope>NUCLEOTIDE SEQUENCE [LARGE SCALE GENOMIC DNA]</scope>
</reference>
<name>A0AAV2FX96_9ROSI</name>
<gene>
    <name evidence="1" type="ORF">LTRI10_LOCUS42052</name>
</gene>
<keyword evidence="2" id="KW-1185">Reference proteome</keyword>
<sequence length="126" mass="14680">MTYERLLPRKAFHGWVVLPSGWRLMNNPASEGILWSHSAFRWRYMSDLLSRRAFRGWVVLTLGWRIINSTASESLLWSHSAFEVAFYEPSPASRDIDFRGKPRGERHVFVHWGVAPELFCLWGSVS</sequence>
<dbReference type="Proteomes" id="UP001497516">
    <property type="component" value="Chromosome 7"/>
</dbReference>
<accession>A0AAV2FX96</accession>